<keyword evidence="3" id="KW-1185">Reference proteome</keyword>
<dbReference type="AlphaFoldDB" id="A0A0A0JUW8"/>
<dbReference type="EMBL" id="AVPL01000065">
    <property type="protein sequence ID" value="KGN39882.1"/>
    <property type="molecule type" value="Genomic_DNA"/>
</dbReference>
<evidence type="ECO:0000313" key="2">
    <source>
        <dbReference type="EMBL" id="KGN39882.1"/>
    </source>
</evidence>
<feature type="compositionally biased region" description="Low complexity" evidence="1">
    <location>
        <begin position="1"/>
        <end position="19"/>
    </location>
</feature>
<name>A0A0A0JUW8_9MICO</name>
<protein>
    <submittedName>
        <fullName evidence="2">Uncharacterized protein</fullName>
    </submittedName>
</protein>
<reference evidence="2 3" key="1">
    <citation type="submission" date="2013-08" db="EMBL/GenBank/DDBJ databases">
        <title>The genome sequence of Knoellia aerolata.</title>
        <authorList>
            <person name="Zhu W."/>
            <person name="Wang G."/>
        </authorList>
    </citation>
    <scope>NUCLEOTIDE SEQUENCE [LARGE SCALE GENOMIC DNA]</scope>
    <source>
        <strain evidence="2 3">DSM 18566</strain>
    </source>
</reference>
<comment type="caution">
    <text evidence="2">The sequence shown here is derived from an EMBL/GenBank/DDBJ whole genome shotgun (WGS) entry which is preliminary data.</text>
</comment>
<gene>
    <name evidence="2" type="ORF">N801_18185</name>
</gene>
<sequence>MFASCSAASSAQDAANSSANQPVSDTSGLATTEEVQAMCRLLGAVATKQGTDVTAVFTDNQTGTMCEQAAIEASRPRH</sequence>
<organism evidence="2 3">
    <name type="scientific">Knoellia aerolata DSM 18566</name>
    <dbReference type="NCBI Taxonomy" id="1385519"/>
    <lineage>
        <taxon>Bacteria</taxon>
        <taxon>Bacillati</taxon>
        <taxon>Actinomycetota</taxon>
        <taxon>Actinomycetes</taxon>
        <taxon>Micrococcales</taxon>
        <taxon>Intrasporangiaceae</taxon>
        <taxon>Knoellia</taxon>
    </lineage>
</organism>
<feature type="region of interest" description="Disordered" evidence="1">
    <location>
        <begin position="1"/>
        <end position="28"/>
    </location>
</feature>
<accession>A0A0A0JUW8</accession>
<dbReference type="Proteomes" id="UP000030013">
    <property type="component" value="Unassembled WGS sequence"/>
</dbReference>
<evidence type="ECO:0000313" key="3">
    <source>
        <dbReference type="Proteomes" id="UP000030013"/>
    </source>
</evidence>
<proteinExistence type="predicted"/>
<evidence type="ECO:0000256" key="1">
    <source>
        <dbReference type="SAM" id="MobiDB-lite"/>
    </source>
</evidence>